<keyword evidence="4" id="KW-0068">Autocatalytic cleavage</keyword>
<feature type="region of interest" description="Disordered" evidence="10">
    <location>
        <begin position="1056"/>
        <end position="1115"/>
    </location>
</feature>
<gene>
    <name evidence="12" type="ORF">HK100_010035</name>
</gene>
<feature type="compositionally biased region" description="Acidic residues" evidence="10">
    <location>
        <begin position="1083"/>
        <end position="1114"/>
    </location>
</feature>
<evidence type="ECO:0000256" key="2">
    <source>
        <dbReference type="ARBA" id="ARBA00008926"/>
    </source>
</evidence>
<keyword evidence="9" id="KW-0539">Nucleus</keyword>
<keyword evidence="8" id="KW-0906">Nuclear pore complex</keyword>
<feature type="compositionally biased region" description="Low complexity" evidence="10">
    <location>
        <begin position="1057"/>
        <end position="1072"/>
    </location>
</feature>
<dbReference type="Gene3D" id="1.25.40.690">
    <property type="match status" value="1"/>
</dbReference>
<dbReference type="InterPro" id="IPR007230">
    <property type="entry name" value="Nup98_auto-Pept-S59_dom"/>
</dbReference>
<dbReference type="GO" id="GO:0003723">
    <property type="term" value="F:RNA binding"/>
    <property type="evidence" value="ECO:0007669"/>
    <property type="project" value="TreeGrafter"/>
</dbReference>
<dbReference type="InterPro" id="IPR021967">
    <property type="entry name" value="Nup98_C"/>
</dbReference>
<keyword evidence="6" id="KW-0653">Protein transport</keyword>
<evidence type="ECO:0000313" key="12">
    <source>
        <dbReference type="EMBL" id="KAJ3126875.1"/>
    </source>
</evidence>
<dbReference type="InterPro" id="IPR036903">
    <property type="entry name" value="Nup98_auto-Pept-S59_dom_sf"/>
</dbReference>
<feature type="region of interest" description="Disordered" evidence="10">
    <location>
        <begin position="1000"/>
        <end position="1019"/>
    </location>
</feature>
<feature type="compositionally biased region" description="Polar residues" evidence="10">
    <location>
        <begin position="156"/>
        <end position="166"/>
    </location>
</feature>
<feature type="region of interest" description="Disordered" evidence="10">
    <location>
        <begin position="82"/>
        <end position="170"/>
    </location>
</feature>
<feature type="compositionally biased region" description="Acidic residues" evidence="10">
    <location>
        <begin position="1002"/>
        <end position="1013"/>
    </location>
</feature>
<feature type="compositionally biased region" description="Low complexity" evidence="10">
    <location>
        <begin position="89"/>
        <end position="110"/>
    </location>
</feature>
<keyword evidence="5" id="KW-0509">mRNA transport</keyword>
<dbReference type="GO" id="GO:0006405">
    <property type="term" value="P:RNA export from nucleus"/>
    <property type="evidence" value="ECO:0007669"/>
    <property type="project" value="TreeGrafter"/>
</dbReference>
<dbReference type="PANTHER" id="PTHR23198:SF6">
    <property type="entry name" value="NUCLEAR PORE COMPLEX PROTEIN NUP98-NUP96"/>
    <property type="match status" value="1"/>
</dbReference>
<keyword evidence="3" id="KW-0813">Transport</keyword>
<feature type="region of interest" description="Disordered" evidence="10">
    <location>
        <begin position="787"/>
        <end position="813"/>
    </location>
</feature>
<keyword evidence="13" id="KW-1185">Reference proteome</keyword>
<dbReference type="Pfam" id="PF04096">
    <property type="entry name" value="Nucleoporin2"/>
    <property type="match status" value="1"/>
</dbReference>
<name>A0AAD5T3K1_9FUNG</name>
<comment type="similarity">
    <text evidence="2">Belongs to the nucleoporin GLFG family.</text>
</comment>
<evidence type="ECO:0000256" key="5">
    <source>
        <dbReference type="ARBA" id="ARBA00022816"/>
    </source>
</evidence>
<dbReference type="Proteomes" id="UP001211907">
    <property type="component" value="Unassembled WGS sequence"/>
</dbReference>
<evidence type="ECO:0000256" key="8">
    <source>
        <dbReference type="ARBA" id="ARBA00023132"/>
    </source>
</evidence>
<comment type="caution">
    <text evidence="12">The sequence shown here is derived from an EMBL/GenBank/DDBJ whole genome shotgun (WGS) entry which is preliminary data.</text>
</comment>
<dbReference type="GO" id="GO:0000973">
    <property type="term" value="P:post-transcriptional tethering of RNA polymerase II gene DNA at nuclear periphery"/>
    <property type="evidence" value="ECO:0007669"/>
    <property type="project" value="TreeGrafter"/>
</dbReference>
<dbReference type="Gene3D" id="3.30.1610.10">
    <property type="entry name" value="Peptidase S59, nucleoporin"/>
    <property type="match status" value="1"/>
</dbReference>
<dbReference type="InterPro" id="IPR037665">
    <property type="entry name" value="Nucleoporin_S59-like"/>
</dbReference>
<evidence type="ECO:0000256" key="9">
    <source>
        <dbReference type="ARBA" id="ARBA00023242"/>
    </source>
</evidence>
<evidence type="ECO:0000259" key="11">
    <source>
        <dbReference type="PROSITE" id="PS51434"/>
    </source>
</evidence>
<dbReference type="GO" id="GO:0017056">
    <property type="term" value="F:structural constituent of nuclear pore"/>
    <property type="evidence" value="ECO:0007669"/>
    <property type="project" value="InterPro"/>
</dbReference>
<feature type="domain" description="Peptidase S59" evidence="11">
    <location>
        <begin position="812"/>
        <end position="961"/>
    </location>
</feature>
<reference evidence="12" key="1">
    <citation type="submission" date="2020-05" db="EMBL/GenBank/DDBJ databases">
        <title>Phylogenomic resolution of chytrid fungi.</title>
        <authorList>
            <person name="Stajich J.E."/>
            <person name="Amses K."/>
            <person name="Simmons R."/>
            <person name="Seto K."/>
            <person name="Myers J."/>
            <person name="Bonds A."/>
            <person name="Quandt C.A."/>
            <person name="Barry K."/>
            <person name="Liu P."/>
            <person name="Grigoriev I."/>
            <person name="Longcore J.E."/>
            <person name="James T.Y."/>
        </authorList>
    </citation>
    <scope>NUCLEOTIDE SEQUENCE</scope>
    <source>
        <strain evidence="12">JEL0513</strain>
    </source>
</reference>
<dbReference type="GO" id="GO:0044614">
    <property type="term" value="C:nuclear pore cytoplasmic filaments"/>
    <property type="evidence" value="ECO:0007669"/>
    <property type="project" value="TreeGrafter"/>
</dbReference>
<comment type="subcellular location">
    <subcellularLocation>
        <location evidence="1">Nucleus</location>
        <location evidence="1">Nuclear pore complex</location>
    </subcellularLocation>
</comment>
<dbReference type="GO" id="GO:0006606">
    <property type="term" value="P:protein import into nucleus"/>
    <property type="evidence" value="ECO:0007669"/>
    <property type="project" value="TreeGrafter"/>
</dbReference>
<evidence type="ECO:0000313" key="13">
    <source>
        <dbReference type="Proteomes" id="UP001211907"/>
    </source>
</evidence>
<protein>
    <recommendedName>
        <fullName evidence="11">Peptidase S59 domain-containing protein</fullName>
    </recommendedName>
</protein>
<dbReference type="Pfam" id="PF12110">
    <property type="entry name" value="Nup96"/>
    <property type="match status" value="2"/>
</dbReference>
<feature type="region of interest" description="Disordered" evidence="10">
    <location>
        <begin position="1"/>
        <end position="41"/>
    </location>
</feature>
<keyword evidence="7" id="KW-0811">Translocation</keyword>
<proteinExistence type="inferred from homology"/>
<dbReference type="Gene3D" id="1.10.10.2360">
    <property type="match status" value="1"/>
</dbReference>
<accession>A0AAD5T3K1</accession>
<dbReference type="GO" id="GO:0051028">
    <property type="term" value="P:mRNA transport"/>
    <property type="evidence" value="ECO:0007669"/>
    <property type="project" value="UniProtKB-KW"/>
</dbReference>
<evidence type="ECO:0000256" key="7">
    <source>
        <dbReference type="ARBA" id="ARBA00023010"/>
    </source>
</evidence>
<organism evidence="12 13">
    <name type="scientific">Physocladia obscura</name>
    <dbReference type="NCBI Taxonomy" id="109957"/>
    <lineage>
        <taxon>Eukaryota</taxon>
        <taxon>Fungi</taxon>
        <taxon>Fungi incertae sedis</taxon>
        <taxon>Chytridiomycota</taxon>
        <taxon>Chytridiomycota incertae sedis</taxon>
        <taxon>Chytridiomycetes</taxon>
        <taxon>Chytridiales</taxon>
        <taxon>Chytriomycetaceae</taxon>
        <taxon>Physocladia</taxon>
    </lineage>
</organism>
<evidence type="ECO:0000256" key="10">
    <source>
        <dbReference type="SAM" id="MobiDB-lite"/>
    </source>
</evidence>
<dbReference type="EMBL" id="JADGJH010000537">
    <property type="protein sequence ID" value="KAJ3126875.1"/>
    <property type="molecule type" value="Genomic_DNA"/>
</dbReference>
<evidence type="ECO:0000256" key="4">
    <source>
        <dbReference type="ARBA" id="ARBA00022813"/>
    </source>
</evidence>
<evidence type="ECO:0000256" key="3">
    <source>
        <dbReference type="ARBA" id="ARBA00022448"/>
    </source>
</evidence>
<dbReference type="PANTHER" id="PTHR23198">
    <property type="entry name" value="NUCLEOPORIN"/>
    <property type="match status" value="1"/>
</dbReference>
<feature type="compositionally biased region" description="Polar residues" evidence="10">
    <location>
        <begin position="787"/>
        <end position="810"/>
    </location>
</feature>
<dbReference type="GO" id="GO:0008139">
    <property type="term" value="F:nuclear localization sequence binding"/>
    <property type="evidence" value="ECO:0007669"/>
    <property type="project" value="TreeGrafter"/>
</dbReference>
<sequence length="2103" mass="223413">MFGGFGSTPASTFGAPQQQPQQQGGGLFGVPATGFGTQTPAFGAQPGAFGAAAAQQQPQANAFGFGVNTSFGAAAARPAFGGTQSTTTAAPGGLFGQPAQPQQQQTFGFGSATGGGLFGSAQPAPPTGGFGAPSATSFGFGGQAQTAATPSFGPPGQTTPTNNFGTGSPAYAITQEREPSQSSNLGSGAISNFISISAAPNYKNWNFEELRVQDYIMGKKFSTTGPGTGSTFGAPAQTGFGTGTFGAATAPTQTGGLFGTSAQTGGFGFGATAPSTGVFGSTATTPSLFGGAATSTFGSTTSTAGAFGQPAASSTGFGFGATGNNPKPAGFGGFGTSTSASAFGNQPLSGFGSAAQPPASTFGQSQGAGAFGTGLFASKPATSTFGGPAQTATPSVGFGTALGANNASSGGLFGSTSTTVSPFGATSTTPMFGSTLPQQSNLFGAPSSTSAVGTFGSTTHAASGLGGTGFGGIAKPVLFGSTQPAQSPGFGGFGQSTVAPTAGTMFSGTGGFGPTQAQTAANFGTSVSFGASTSGGGLLGGSSAGGNSFFGNSMFGPSTVGAQSTQQTLPSLHASIDSNPYGNNPLFTASTKSTAVGIGGPLNANTAGPALFAPPEEKKQIIPPHYKMTPKSASKIKLRGFTPSRVPSDFFNGIGGNGSGNTVVGTASSSAGLPKSVLGLLKDDSIGDALSGSNYSGSFKPRVKKLIISEEPDANVAIGVNTVGTPAKTQNGNAVGSSEVSSASSRTVRFLDETISSVRVPVIDVTGSAKKAPISAQKPPFVVATASSNGKLNGKSSPHRSPSVGNSSNGGAVVYETEPPIDELMKLSDVELTHVDSYTVILPGVGKVKFLEPVNLLQASPTGTRAGIANIPGTVVILKHKAIEVYPDEDEKDPAGMGVNVPAEVSLDRCWVIDKRTGNVIDDDTDPKFDKHFKRLESIEGTKMLGFNKATGTWRFRVEHFSKYGFDEEDDGDINEGQIEEFSSGNVPHDGETLKSVINKDDDYDDYDEDDEPSFMGNDSFAHVKSRKVLGLPTSKVRDLRRFATQNLQKKSLEFLQQQQRQHQQEQQNQRQPPILRNMSALDDMEEEDEEVEIEENQDFEEAEEEEDEEEDEAMQMGGDILDESLLKMSTAIHESNDQESNTSANENVIANVSLFSQDRKINVMRSALFQSDMSPTGRSFCGVPGSNIGAQFFSASSKRGIESVMDYESSSSPSLSKLNPINVSQEFLSQTPSKPKRDIIPAELPSIQSLAKDEHVVPVVIKKAVGSVVLASPMQSIHIPHNEDSKSFGIVLPPLKDSIVNGRESYCVDAGLFMGRSSRVGWGPGGKFVVSGRSRFSDSFSHVNIETLNVFSWQNETDTKLRECLAEFEVERHVKSLESIINGTLIALTESLLSSTTNQETNRVIVDESFTPAKSMLQSVPQCLPVCPIALIDKTFNFSTLQKTQQNPLASASNNDIRRTFIQQESSVWTLASALFDPVVLPSNEKDSLPVDAMDAVKEAVQKEAVSEWLRKFSESPMTGNSGNRPTADVIYTHLLARRVSSAVQTALRTRDFRLATLLSQIGGVSSKVAVISDAAQQSGAVKYSGHGVSSRSSTFQTSRNDISEQIIIWTQRPHEKTEISPDYLRLWRLISGNISLWDDYLVGGASNWKQTLGIFLWYSEGGGVDLKEAIEGYDFATKSKLNGKHPLPWYIERNTSSPNKKPALIKKEVKDVCYSLLKLHTDRDYLLESAILPCSIGPNILDHRVSWLLWLVLSRAKHLREFLNHGNIVRIYRNHFPFKNSEMVVDDVDSEEDAISEADETISYLVSRTADLCTASFCYTLESLGLWKWALFVGLFLSTQNGREALIRDILARWYPLNDTSGSVGREIQKSDSDSAMDESEDWKFVVSTLKIPSIWIHEAKVIRAKYIGNVYQECISLIDAKRYNLAHQLAILFLSPMELINESYKKVESLLRQIVLSAANVQHIENWSLGGGFLLDCIEVFKTIQQKELDTFSESEFAAILSRVTELLEVITKIQTKKNWLVEGLGSRMDQTALEDAKKQWFVCLSEISARLVAFNAKIDGIVSTDIQISGDLLRLLPLTEDVRGKYASNVIQKGWYGVV</sequence>
<evidence type="ECO:0000256" key="1">
    <source>
        <dbReference type="ARBA" id="ARBA00004567"/>
    </source>
</evidence>
<dbReference type="PROSITE" id="PS51434">
    <property type="entry name" value="NUP_C"/>
    <property type="match status" value="1"/>
</dbReference>
<dbReference type="SUPFAM" id="SSF82215">
    <property type="entry name" value="C-terminal autoproteolytic domain of nucleoporin nup98"/>
    <property type="match status" value="1"/>
</dbReference>
<evidence type="ECO:0000256" key="6">
    <source>
        <dbReference type="ARBA" id="ARBA00022927"/>
    </source>
</evidence>
<dbReference type="GO" id="GO:0034398">
    <property type="term" value="P:telomere tethering at nuclear periphery"/>
    <property type="evidence" value="ECO:0007669"/>
    <property type="project" value="TreeGrafter"/>
</dbReference>